<protein>
    <submittedName>
        <fullName evidence="5">Helix-turn-helix transcriptional regulator</fullName>
    </submittedName>
</protein>
<organism evidence="5 6">
    <name type="scientific">Gordonia polyisoprenivorans</name>
    <dbReference type="NCBI Taxonomy" id="84595"/>
    <lineage>
        <taxon>Bacteria</taxon>
        <taxon>Bacillati</taxon>
        <taxon>Actinomycetota</taxon>
        <taxon>Actinomycetes</taxon>
        <taxon>Mycobacteriales</taxon>
        <taxon>Gordoniaceae</taxon>
        <taxon>Gordonia</taxon>
    </lineage>
</organism>
<sequence>MSGKKLDAAIGAFTTASTTVAVAQELTRHALSMSATAQQAWVVEIDSDPPQVVASCVRGESSDSPHAGVPVSDSLSLRAVTAALAGENPASVEIPQTPSANRVVALAIRRNDPALALVITGLENSASREPLALLVEIASAVLERMSAERALTRHAEHIRALGERLLTLGTSSLERTFPADATTVGSPPDTEALTAREREIFEIVASGASNAEIADQLTLSIETVKTHVKRILRKMNAANRSQLIAMFADNAGD</sequence>
<dbReference type="PANTHER" id="PTHR44688:SF16">
    <property type="entry name" value="DNA-BINDING TRANSCRIPTIONAL ACTIVATOR DEVR_DOSR"/>
    <property type="match status" value="1"/>
</dbReference>
<evidence type="ECO:0000313" key="5">
    <source>
        <dbReference type="EMBL" id="NKY04422.1"/>
    </source>
</evidence>
<dbReference type="SMART" id="SM00421">
    <property type="entry name" value="HTH_LUXR"/>
    <property type="match status" value="1"/>
</dbReference>
<accession>A0A846WS75</accession>
<dbReference type="PROSITE" id="PS50043">
    <property type="entry name" value="HTH_LUXR_2"/>
    <property type="match status" value="1"/>
</dbReference>
<dbReference type="InterPro" id="IPR016032">
    <property type="entry name" value="Sig_transdc_resp-reg_C-effctor"/>
</dbReference>
<evidence type="ECO:0000259" key="4">
    <source>
        <dbReference type="PROSITE" id="PS50043"/>
    </source>
</evidence>
<dbReference type="InterPro" id="IPR000792">
    <property type="entry name" value="Tscrpt_reg_LuxR_C"/>
</dbReference>
<comment type="caution">
    <text evidence="5">The sequence shown here is derived from an EMBL/GenBank/DDBJ whole genome shotgun (WGS) entry which is preliminary data.</text>
</comment>
<keyword evidence="2" id="KW-0238">DNA-binding</keyword>
<dbReference type="GO" id="GO:0006355">
    <property type="term" value="P:regulation of DNA-templated transcription"/>
    <property type="evidence" value="ECO:0007669"/>
    <property type="project" value="InterPro"/>
</dbReference>
<evidence type="ECO:0000256" key="3">
    <source>
        <dbReference type="ARBA" id="ARBA00023163"/>
    </source>
</evidence>
<dbReference type="PROSITE" id="PS00622">
    <property type="entry name" value="HTH_LUXR_1"/>
    <property type="match status" value="1"/>
</dbReference>
<dbReference type="InterPro" id="IPR036388">
    <property type="entry name" value="WH-like_DNA-bd_sf"/>
</dbReference>
<dbReference type="GO" id="GO:0003677">
    <property type="term" value="F:DNA binding"/>
    <property type="evidence" value="ECO:0007669"/>
    <property type="project" value="UniProtKB-KW"/>
</dbReference>
<reference evidence="5 6" key="1">
    <citation type="submission" date="2020-04" db="EMBL/GenBank/DDBJ databases">
        <title>MicrobeNet Type strains.</title>
        <authorList>
            <person name="Nicholson A.C."/>
        </authorList>
    </citation>
    <scope>NUCLEOTIDE SEQUENCE [LARGE SCALE GENOMIC DNA]</scope>
    <source>
        <strain evidence="5 6">ATCC BAA-14</strain>
    </source>
</reference>
<gene>
    <name evidence="5" type="ORF">HGA05_22910</name>
</gene>
<dbReference type="Proteomes" id="UP000563898">
    <property type="component" value="Unassembled WGS sequence"/>
</dbReference>
<dbReference type="AlphaFoldDB" id="A0A846WS75"/>
<evidence type="ECO:0000256" key="2">
    <source>
        <dbReference type="ARBA" id="ARBA00023125"/>
    </source>
</evidence>
<dbReference type="PANTHER" id="PTHR44688">
    <property type="entry name" value="DNA-BINDING TRANSCRIPTIONAL ACTIVATOR DEVR_DOSR"/>
    <property type="match status" value="1"/>
</dbReference>
<keyword evidence="3" id="KW-0804">Transcription</keyword>
<name>A0A846WS75_9ACTN</name>
<dbReference type="CDD" id="cd06170">
    <property type="entry name" value="LuxR_C_like"/>
    <property type="match status" value="1"/>
</dbReference>
<evidence type="ECO:0000313" key="6">
    <source>
        <dbReference type="Proteomes" id="UP000563898"/>
    </source>
</evidence>
<dbReference type="Pfam" id="PF00196">
    <property type="entry name" value="GerE"/>
    <property type="match status" value="1"/>
</dbReference>
<dbReference type="SUPFAM" id="SSF46894">
    <property type="entry name" value="C-terminal effector domain of the bipartite response regulators"/>
    <property type="match status" value="1"/>
</dbReference>
<feature type="domain" description="HTH luxR-type" evidence="4">
    <location>
        <begin position="186"/>
        <end position="251"/>
    </location>
</feature>
<keyword evidence="1" id="KW-0805">Transcription regulation</keyword>
<dbReference type="EMBL" id="JAAXPC010000018">
    <property type="protein sequence ID" value="NKY04422.1"/>
    <property type="molecule type" value="Genomic_DNA"/>
</dbReference>
<dbReference type="RefSeq" id="WP_006372164.1">
    <property type="nucleotide sequence ID" value="NZ_JAAXPC010000018.1"/>
</dbReference>
<evidence type="ECO:0000256" key="1">
    <source>
        <dbReference type="ARBA" id="ARBA00023015"/>
    </source>
</evidence>
<dbReference type="PRINTS" id="PR00038">
    <property type="entry name" value="HTHLUXR"/>
</dbReference>
<proteinExistence type="predicted"/>
<dbReference type="Gene3D" id="1.10.10.10">
    <property type="entry name" value="Winged helix-like DNA-binding domain superfamily/Winged helix DNA-binding domain"/>
    <property type="match status" value="1"/>
</dbReference>